<protein>
    <submittedName>
        <fullName evidence="2">(apollo) hypothetical protein</fullName>
    </submittedName>
</protein>
<keyword evidence="3" id="KW-1185">Reference proteome</keyword>
<feature type="region of interest" description="Disordered" evidence="1">
    <location>
        <begin position="159"/>
        <end position="183"/>
    </location>
</feature>
<evidence type="ECO:0000256" key="1">
    <source>
        <dbReference type="SAM" id="MobiDB-lite"/>
    </source>
</evidence>
<feature type="compositionally biased region" description="Gly residues" evidence="1">
    <location>
        <begin position="11"/>
        <end position="23"/>
    </location>
</feature>
<feature type="compositionally biased region" description="Low complexity" evidence="1">
    <location>
        <begin position="63"/>
        <end position="73"/>
    </location>
</feature>
<dbReference type="OrthoDB" id="2126411at2759"/>
<reference evidence="2" key="1">
    <citation type="submission" date="2021-04" db="EMBL/GenBank/DDBJ databases">
        <authorList>
            <person name="Tunstrom K."/>
        </authorList>
    </citation>
    <scope>NUCLEOTIDE SEQUENCE</scope>
</reference>
<dbReference type="Proteomes" id="UP000691718">
    <property type="component" value="Unassembled WGS sequence"/>
</dbReference>
<feature type="region of interest" description="Disordered" evidence="1">
    <location>
        <begin position="1"/>
        <end position="73"/>
    </location>
</feature>
<gene>
    <name evidence="2" type="ORF">PAPOLLO_LOCUS9729</name>
</gene>
<dbReference type="AlphaFoldDB" id="A0A8S3WS28"/>
<organism evidence="2 3">
    <name type="scientific">Parnassius apollo</name>
    <name type="common">Apollo butterfly</name>
    <name type="synonym">Papilio apollo</name>
    <dbReference type="NCBI Taxonomy" id="110799"/>
    <lineage>
        <taxon>Eukaryota</taxon>
        <taxon>Metazoa</taxon>
        <taxon>Ecdysozoa</taxon>
        <taxon>Arthropoda</taxon>
        <taxon>Hexapoda</taxon>
        <taxon>Insecta</taxon>
        <taxon>Pterygota</taxon>
        <taxon>Neoptera</taxon>
        <taxon>Endopterygota</taxon>
        <taxon>Lepidoptera</taxon>
        <taxon>Glossata</taxon>
        <taxon>Ditrysia</taxon>
        <taxon>Papilionoidea</taxon>
        <taxon>Papilionidae</taxon>
        <taxon>Parnassiinae</taxon>
        <taxon>Parnassini</taxon>
        <taxon>Parnassius</taxon>
        <taxon>Parnassius</taxon>
    </lineage>
</organism>
<proteinExistence type="predicted"/>
<name>A0A8S3WS28_PARAO</name>
<feature type="compositionally biased region" description="Pro residues" evidence="1">
    <location>
        <begin position="41"/>
        <end position="50"/>
    </location>
</feature>
<accession>A0A8S3WS28</accession>
<sequence>MEKKIVRKGPLPGGRQGASGAGAGRDSMRAASRARGVARPPSSPPHPSSPPEGLVSAGSSRTQQAALAAGGARRMSWSKLMNANALWSYFRAKEEETGCLAYRARMHRFFAEMELERLRREAIPSSNGNATAGNAAPLDAQQTAYVDAAVNIPFVANSDDQKSGITDNEEPDTESLDLNTENHTTNENENLHREKIIAIDEMFTKALEYCANTNPTERQFIPKQRSSKKFSKLVAYVNNILLPQYINSEIEFKTFQNLVYCAAWTSAKLNGAKIEIAIQVDNPLGPEKQKKYNKPKWEQRLENKFELKLFLRKRERHELLLQKSRTLFSNLLKEAPPLYVRYTPEGVPSSTDRMPIQLSSSKDSCCRWTTMPLLTRDRLEGLGSPVKECGVTCKDYLDIHKRCTAENIFSLVSDVQTKTKG</sequence>
<comment type="caution">
    <text evidence="2">The sequence shown here is derived from an EMBL/GenBank/DDBJ whole genome shotgun (WGS) entry which is preliminary data.</text>
</comment>
<evidence type="ECO:0000313" key="3">
    <source>
        <dbReference type="Proteomes" id="UP000691718"/>
    </source>
</evidence>
<dbReference type="EMBL" id="CAJQZP010000693">
    <property type="protein sequence ID" value="CAG4978668.1"/>
    <property type="molecule type" value="Genomic_DNA"/>
</dbReference>
<evidence type="ECO:0000313" key="2">
    <source>
        <dbReference type="EMBL" id="CAG4978668.1"/>
    </source>
</evidence>